<comment type="similarity">
    <text evidence="1 4">Belongs to the carbohydrate kinase PfkB family.</text>
</comment>
<reference evidence="6" key="1">
    <citation type="journal article" date="2021" name="PeerJ">
        <title>Extensive microbial diversity within the chicken gut microbiome revealed by metagenomics and culture.</title>
        <authorList>
            <person name="Gilroy R."/>
            <person name="Ravi A."/>
            <person name="Getino M."/>
            <person name="Pursley I."/>
            <person name="Horton D.L."/>
            <person name="Alikhan N.F."/>
            <person name="Baker D."/>
            <person name="Gharbi K."/>
            <person name="Hall N."/>
            <person name="Watson M."/>
            <person name="Adriaenssens E.M."/>
            <person name="Foster-Nyarko E."/>
            <person name="Jarju S."/>
            <person name="Secka A."/>
            <person name="Antonio M."/>
            <person name="Oren A."/>
            <person name="Chaudhuri R.R."/>
            <person name="La Ragione R."/>
            <person name="Hildebrand F."/>
            <person name="Pallen M.J."/>
        </authorList>
    </citation>
    <scope>NUCLEOTIDE SEQUENCE</scope>
    <source>
        <strain evidence="6">1068</strain>
    </source>
</reference>
<dbReference type="PROSITE" id="PS00584">
    <property type="entry name" value="PFKB_KINASES_2"/>
    <property type="match status" value="1"/>
</dbReference>
<dbReference type="InterPro" id="IPR029056">
    <property type="entry name" value="Ribokinase-like"/>
</dbReference>
<dbReference type="CDD" id="cd01166">
    <property type="entry name" value="KdgK"/>
    <property type="match status" value="1"/>
</dbReference>
<accession>A0A9D2FT89</accession>
<keyword evidence="3 4" id="KW-0418">Kinase</keyword>
<reference evidence="6" key="2">
    <citation type="submission" date="2021-04" db="EMBL/GenBank/DDBJ databases">
        <authorList>
            <person name="Gilroy R."/>
        </authorList>
    </citation>
    <scope>NUCLEOTIDE SEQUENCE</scope>
    <source>
        <strain evidence="6">1068</strain>
    </source>
</reference>
<keyword evidence="2 4" id="KW-0808">Transferase</keyword>
<dbReference type="Proteomes" id="UP000824056">
    <property type="component" value="Unassembled WGS sequence"/>
</dbReference>
<dbReference type="Gene3D" id="3.40.1190.20">
    <property type="match status" value="1"/>
</dbReference>
<evidence type="ECO:0000259" key="5">
    <source>
        <dbReference type="Pfam" id="PF00294"/>
    </source>
</evidence>
<evidence type="ECO:0000313" key="7">
    <source>
        <dbReference type="Proteomes" id="UP000824056"/>
    </source>
</evidence>
<dbReference type="Pfam" id="PF00294">
    <property type="entry name" value="PfkB"/>
    <property type="match status" value="1"/>
</dbReference>
<sequence length="315" mass="33729">MIIGAAIADVLARPVGPEVFKTGSMAAEDIVLSTGGDGLNEATVLAGLGEEPFLCTVLGEDFAGEIIRNHCQSKGIRRDYICSDSTLSTGINVVLVEKNGERSFLTNPYGTLRNLKLGHIPNPFPKEVEILCLASIFVSPHLGNRELTALFSRAKDQGICVCADMTKRKNQETAWDMRDSLSCVDYLFANQEEGALLTGREEPEEIGAVLLECGAGCVIIKQGARGCYIRNREKSFALPGFPVNCVDTTGAGDSFAAGFLYGLSKGLELSECGLYGNACGALAVEQLGACRGEISPDKIKEIIEGQRRKNGEKNL</sequence>
<gene>
    <name evidence="6" type="ORF">H9809_10035</name>
</gene>
<dbReference type="GO" id="GO:0016301">
    <property type="term" value="F:kinase activity"/>
    <property type="evidence" value="ECO:0007669"/>
    <property type="project" value="UniProtKB-KW"/>
</dbReference>
<protein>
    <submittedName>
        <fullName evidence="6">Carbohydrate kinase family protein</fullName>
    </submittedName>
</protein>
<dbReference type="GO" id="GO:0006796">
    <property type="term" value="P:phosphate-containing compound metabolic process"/>
    <property type="evidence" value="ECO:0007669"/>
    <property type="project" value="UniProtKB-ARBA"/>
</dbReference>
<proteinExistence type="inferred from homology"/>
<name>A0A9D2FT89_9FIRM</name>
<dbReference type="EMBL" id="DXBG01000235">
    <property type="protein sequence ID" value="HIZ66221.1"/>
    <property type="molecule type" value="Genomic_DNA"/>
</dbReference>
<organism evidence="6 7">
    <name type="scientific">Candidatus Blautia pullicola</name>
    <dbReference type="NCBI Taxonomy" id="2838498"/>
    <lineage>
        <taxon>Bacteria</taxon>
        <taxon>Bacillati</taxon>
        <taxon>Bacillota</taxon>
        <taxon>Clostridia</taxon>
        <taxon>Lachnospirales</taxon>
        <taxon>Lachnospiraceae</taxon>
        <taxon>Blautia</taxon>
    </lineage>
</organism>
<evidence type="ECO:0000256" key="3">
    <source>
        <dbReference type="ARBA" id="ARBA00022777"/>
    </source>
</evidence>
<feature type="domain" description="Carbohydrate kinase PfkB" evidence="5">
    <location>
        <begin position="2"/>
        <end position="291"/>
    </location>
</feature>
<evidence type="ECO:0000256" key="1">
    <source>
        <dbReference type="ARBA" id="ARBA00010688"/>
    </source>
</evidence>
<dbReference type="PRINTS" id="PR00990">
    <property type="entry name" value="RIBOKINASE"/>
</dbReference>
<evidence type="ECO:0000313" key="6">
    <source>
        <dbReference type="EMBL" id="HIZ66221.1"/>
    </source>
</evidence>
<dbReference type="SUPFAM" id="SSF53613">
    <property type="entry name" value="Ribokinase-like"/>
    <property type="match status" value="1"/>
</dbReference>
<dbReference type="InterPro" id="IPR011611">
    <property type="entry name" value="PfkB_dom"/>
</dbReference>
<evidence type="ECO:0000256" key="4">
    <source>
        <dbReference type="RuleBase" id="RU003704"/>
    </source>
</evidence>
<dbReference type="InterPro" id="IPR002173">
    <property type="entry name" value="Carboh/pur_kinase_PfkB_CS"/>
</dbReference>
<dbReference type="AlphaFoldDB" id="A0A9D2FT89"/>
<comment type="caution">
    <text evidence="6">The sequence shown here is derived from an EMBL/GenBank/DDBJ whole genome shotgun (WGS) entry which is preliminary data.</text>
</comment>
<dbReference type="PANTHER" id="PTHR10584">
    <property type="entry name" value="SUGAR KINASE"/>
    <property type="match status" value="1"/>
</dbReference>
<dbReference type="PANTHER" id="PTHR10584:SF166">
    <property type="entry name" value="RIBOKINASE"/>
    <property type="match status" value="1"/>
</dbReference>
<dbReference type="InterPro" id="IPR002139">
    <property type="entry name" value="Ribo/fructo_kinase"/>
</dbReference>
<evidence type="ECO:0000256" key="2">
    <source>
        <dbReference type="ARBA" id="ARBA00022679"/>
    </source>
</evidence>